<accession>A0A6G9ASM1</accession>
<dbReference type="Proteomes" id="UP000501802">
    <property type="component" value="Chromosome"/>
</dbReference>
<dbReference type="RefSeq" id="WP_167213703.1">
    <property type="nucleotide sequence ID" value="NZ_CP050063.1"/>
</dbReference>
<sequence>MNRFSVIYLLRKQYHHIYSATYIEAEAVLRQLSTQKGRTPIGIYDAKTELFYWEPTRQSRYNEAGIEEQGKLGDQIIGIAQRLRQRGDEWRSQSNSISQLLSINKV</sequence>
<protein>
    <submittedName>
        <fullName evidence="1">Uncharacterized protein</fullName>
    </submittedName>
</protein>
<reference evidence="1 2" key="1">
    <citation type="submission" date="2020-03" db="EMBL/GenBank/DDBJ databases">
        <authorList>
            <person name="Kim M.K."/>
        </authorList>
    </citation>
    <scope>NUCLEOTIDE SEQUENCE [LARGE SCALE GENOMIC DNA]</scope>
    <source>
        <strain evidence="1 2">BT328</strain>
    </source>
</reference>
<keyword evidence="2" id="KW-1185">Reference proteome</keyword>
<evidence type="ECO:0000313" key="1">
    <source>
        <dbReference type="EMBL" id="QIP15471.1"/>
    </source>
</evidence>
<evidence type="ECO:0000313" key="2">
    <source>
        <dbReference type="Proteomes" id="UP000501802"/>
    </source>
</evidence>
<proteinExistence type="predicted"/>
<organism evidence="1 2">
    <name type="scientific">Spirosoma aureum</name>
    <dbReference type="NCBI Taxonomy" id="2692134"/>
    <lineage>
        <taxon>Bacteria</taxon>
        <taxon>Pseudomonadati</taxon>
        <taxon>Bacteroidota</taxon>
        <taxon>Cytophagia</taxon>
        <taxon>Cytophagales</taxon>
        <taxon>Cytophagaceae</taxon>
        <taxon>Spirosoma</taxon>
    </lineage>
</organism>
<dbReference type="EMBL" id="CP050063">
    <property type="protein sequence ID" value="QIP15471.1"/>
    <property type="molecule type" value="Genomic_DNA"/>
</dbReference>
<dbReference type="AlphaFoldDB" id="A0A6G9ASM1"/>
<gene>
    <name evidence="1" type="ORF">G8759_23955</name>
</gene>
<dbReference type="KEGG" id="spib:G8759_23955"/>
<name>A0A6G9ASM1_9BACT</name>